<evidence type="ECO:0000256" key="1">
    <source>
        <dbReference type="SAM" id="Phobius"/>
    </source>
</evidence>
<dbReference type="GO" id="GO:0016758">
    <property type="term" value="F:hexosyltransferase activity"/>
    <property type="evidence" value="ECO:0007669"/>
    <property type="project" value="UniProtKB-ARBA"/>
</dbReference>
<dbReference type="PANTHER" id="PTHR22916:SF3">
    <property type="entry name" value="UDP-GLCNAC:BETAGAL BETA-1,3-N-ACETYLGLUCOSAMINYLTRANSFERASE-LIKE PROTEIN 1"/>
    <property type="match status" value="1"/>
</dbReference>
<feature type="domain" description="Glycosyltransferase 2-like" evidence="2">
    <location>
        <begin position="9"/>
        <end position="115"/>
    </location>
</feature>
<protein>
    <recommendedName>
        <fullName evidence="2">Glycosyltransferase 2-like domain-containing protein</fullName>
    </recommendedName>
</protein>
<reference evidence="3 4" key="1">
    <citation type="journal article" date="2014" name="Int. J. Syst. Evol. Microbiol.">
        <title>Complete genome sequence of Corynebacterium casei LMG S-19264T (=DSM 44701T), isolated from a smear-ripened cheese.</title>
        <authorList>
            <consortium name="US DOE Joint Genome Institute (JGI-PGF)"/>
            <person name="Walter F."/>
            <person name="Albersmeier A."/>
            <person name="Kalinowski J."/>
            <person name="Ruckert C."/>
        </authorList>
    </citation>
    <scope>NUCLEOTIDE SEQUENCE [LARGE SCALE GENOMIC DNA]</scope>
    <source>
        <strain evidence="3 4">KCTC 12866</strain>
    </source>
</reference>
<evidence type="ECO:0000313" key="4">
    <source>
        <dbReference type="Proteomes" id="UP000598271"/>
    </source>
</evidence>
<keyword evidence="1" id="KW-0812">Transmembrane</keyword>
<dbReference type="Pfam" id="PF00535">
    <property type="entry name" value="Glycos_transf_2"/>
    <property type="match status" value="1"/>
</dbReference>
<dbReference type="PANTHER" id="PTHR22916">
    <property type="entry name" value="GLYCOSYLTRANSFERASE"/>
    <property type="match status" value="1"/>
</dbReference>
<evidence type="ECO:0000259" key="2">
    <source>
        <dbReference type="Pfam" id="PF00535"/>
    </source>
</evidence>
<comment type="caution">
    <text evidence="3">The sequence shown here is derived from an EMBL/GenBank/DDBJ whole genome shotgun (WGS) entry which is preliminary data.</text>
</comment>
<dbReference type="RefSeq" id="WP_189563781.1">
    <property type="nucleotide sequence ID" value="NZ_BMXF01000001.1"/>
</dbReference>
<gene>
    <name evidence="3" type="ORF">GCM10007390_15970</name>
</gene>
<organism evidence="3 4">
    <name type="scientific">Persicitalea jodogahamensis</name>
    <dbReference type="NCBI Taxonomy" id="402147"/>
    <lineage>
        <taxon>Bacteria</taxon>
        <taxon>Pseudomonadati</taxon>
        <taxon>Bacteroidota</taxon>
        <taxon>Cytophagia</taxon>
        <taxon>Cytophagales</taxon>
        <taxon>Spirosomataceae</taxon>
        <taxon>Persicitalea</taxon>
    </lineage>
</organism>
<dbReference type="Gene3D" id="3.90.550.10">
    <property type="entry name" value="Spore Coat Polysaccharide Biosynthesis Protein SpsA, Chain A"/>
    <property type="match status" value="1"/>
</dbReference>
<evidence type="ECO:0000313" key="3">
    <source>
        <dbReference type="EMBL" id="GHB62941.1"/>
    </source>
</evidence>
<sequence>METIGPQISIITPVWNGMPFIVECISSILNQKLQNWELLISDDGSTDESRQYLKEISDKRIKVYFQKSNLGIFGNLNFLFSKSTAPFSQILCQDDYFNTTNALDLILEYWRTAQNNIGFVRFNHCPSNVKGLIGFESTVLPKIITNSNSDLFFYVFGNIPGNLSNISARTGIIKNCGWFNPSIPYAGDFEFWIRACKLYHFGLVSENITFIRRHSDAASNFLNKNGELISQRFPIINRLYNNIISDSSLFIFKLHGTLCYYCAEKDTGLKCLVNGNVNYLKSLSKNTKTVSFLFPKFLRIFIFIISIGGRVGRVYTAKNLIKYYLK</sequence>
<dbReference type="InterPro" id="IPR001173">
    <property type="entry name" value="Glyco_trans_2-like"/>
</dbReference>
<feature type="transmembrane region" description="Helical" evidence="1">
    <location>
        <begin position="297"/>
        <end position="316"/>
    </location>
</feature>
<keyword evidence="1" id="KW-1133">Transmembrane helix</keyword>
<proteinExistence type="predicted"/>
<dbReference type="Proteomes" id="UP000598271">
    <property type="component" value="Unassembled WGS sequence"/>
</dbReference>
<keyword evidence="1" id="KW-0472">Membrane</keyword>
<dbReference type="InterPro" id="IPR029044">
    <property type="entry name" value="Nucleotide-diphossugar_trans"/>
</dbReference>
<name>A0A8J3D2T4_9BACT</name>
<accession>A0A8J3D2T4</accession>
<dbReference type="SUPFAM" id="SSF53448">
    <property type="entry name" value="Nucleotide-diphospho-sugar transferases"/>
    <property type="match status" value="1"/>
</dbReference>
<dbReference type="EMBL" id="BMXF01000001">
    <property type="protein sequence ID" value="GHB62941.1"/>
    <property type="molecule type" value="Genomic_DNA"/>
</dbReference>
<dbReference type="AlphaFoldDB" id="A0A8J3D2T4"/>
<keyword evidence="4" id="KW-1185">Reference proteome</keyword>